<evidence type="ECO:0000313" key="3">
    <source>
        <dbReference type="EMBL" id="MFC6633760.1"/>
    </source>
</evidence>
<evidence type="ECO:0000259" key="2">
    <source>
        <dbReference type="Pfam" id="PF07969"/>
    </source>
</evidence>
<organism evidence="3 4">
    <name type="scientific">Microbulbifer taiwanensis</name>
    <dbReference type="NCBI Taxonomy" id="986746"/>
    <lineage>
        <taxon>Bacteria</taxon>
        <taxon>Pseudomonadati</taxon>
        <taxon>Pseudomonadota</taxon>
        <taxon>Gammaproteobacteria</taxon>
        <taxon>Cellvibrionales</taxon>
        <taxon>Microbulbiferaceae</taxon>
        <taxon>Microbulbifer</taxon>
    </lineage>
</organism>
<reference evidence="4" key="1">
    <citation type="journal article" date="2019" name="Int. J. Syst. Evol. Microbiol.">
        <title>The Global Catalogue of Microorganisms (GCM) 10K type strain sequencing project: providing services to taxonomists for standard genome sequencing and annotation.</title>
        <authorList>
            <consortium name="The Broad Institute Genomics Platform"/>
            <consortium name="The Broad Institute Genome Sequencing Center for Infectious Disease"/>
            <person name="Wu L."/>
            <person name="Ma J."/>
        </authorList>
    </citation>
    <scope>NUCLEOTIDE SEQUENCE [LARGE SCALE GENOMIC DNA]</scope>
    <source>
        <strain evidence="4">CGMCC 1.13718</strain>
    </source>
</reference>
<evidence type="ECO:0000256" key="1">
    <source>
        <dbReference type="SAM" id="MobiDB-lite"/>
    </source>
</evidence>
<dbReference type="Proteomes" id="UP001596425">
    <property type="component" value="Unassembled WGS sequence"/>
</dbReference>
<evidence type="ECO:0000313" key="4">
    <source>
        <dbReference type="Proteomes" id="UP001596425"/>
    </source>
</evidence>
<accession>A0ABW1YQP5</accession>
<keyword evidence="4" id="KW-1185">Reference proteome</keyword>
<comment type="caution">
    <text evidence="3">The sequence shown here is derived from an EMBL/GenBank/DDBJ whole genome shotgun (WGS) entry which is preliminary data.</text>
</comment>
<dbReference type="EMBL" id="JBHSVR010000001">
    <property type="protein sequence ID" value="MFC6633760.1"/>
    <property type="molecule type" value="Genomic_DNA"/>
</dbReference>
<protein>
    <submittedName>
        <fullName evidence="3">Amidohydrolase family protein</fullName>
    </submittedName>
</protein>
<name>A0ABW1YQP5_9GAMM</name>
<feature type="region of interest" description="Disordered" evidence="1">
    <location>
        <begin position="20"/>
        <end position="55"/>
    </location>
</feature>
<dbReference type="InterPro" id="IPR013108">
    <property type="entry name" value="Amidohydro_3"/>
</dbReference>
<dbReference type="PANTHER" id="PTHR22642:SF2">
    <property type="entry name" value="PROTEIN LONG AFTER FAR-RED 3"/>
    <property type="match status" value="1"/>
</dbReference>
<dbReference type="Pfam" id="PF07969">
    <property type="entry name" value="Amidohydro_3"/>
    <property type="match status" value="1"/>
</dbReference>
<proteinExistence type="predicted"/>
<feature type="compositionally biased region" description="Basic and acidic residues" evidence="1">
    <location>
        <begin position="189"/>
        <end position="199"/>
    </location>
</feature>
<dbReference type="RefSeq" id="WP_193190758.1">
    <property type="nucleotide sequence ID" value="NZ_JACZFR010000014.1"/>
</dbReference>
<dbReference type="PROSITE" id="PS51257">
    <property type="entry name" value="PROKAR_LIPOPROTEIN"/>
    <property type="match status" value="1"/>
</dbReference>
<feature type="region of interest" description="Disordered" evidence="1">
    <location>
        <begin position="176"/>
        <end position="199"/>
    </location>
</feature>
<gene>
    <name evidence="3" type="ORF">ACFQBM_10725</name>
</gene>
<dbReference type="Gene3D" id="3.10.310.70">
    <property type="match status" value="1"/>
</dbReference>
<feature type="domain" description="Amidohydrolase 3" evidence="2">
    <location>
        <begin position="60"/>
        <end position="180"/>
    </location>
</feature>
<dbReference type="PANTHER" id="PTHR22642">
    <property type="entry name" value="IMIDAZOLONEPROPIONASE"/>
    <property type="match status" value="1"/>
</dbReference>
<sequence length="199" mass="20756">MKTVWLVCLAALLVACGRPEAPRSGSGDSGPTANGAALSPAEPRPAAPEQEPLSVPGVERLVDLRGGRSAADYVQAVEKFMRDNPELQVIVGKGWDATAFGAVPPHKAQLDQVSDFVPIVLISRDHQSVWTNSEGLAAAGINSDTPDPEGGVIEKDENGLAIGVLRGQGAVKLLEKTISPSGGGQLQTDDARHDQPDAR</sequence>